<keyword evidence="7" id="KW-0488">Methylation</keyword>
<dbReference type="Gene3D" id="3.90.1290.10">
    <property type="entry name" value="Plakin repeat"/>
    <property type="match status" value="2"/>
</dbReference>
<accession>A0A8C0NAX0</accession>
<name>A0A8C0NAX0_CANLF</name>
<dbReference type="Gene3D" id="3.30.160.780">
    <property type="match status" value="1"/>
</dbReference>
<keyword evidence="6" id="KW-1003">Cell membrane</keyword>
<keyword evidence="9" id="KW-0597">Phosphoprotein</keyword>
<evidence type="ECO:0000256" key="5">
    <source>
        <dbReference type="ARBA" id="ARBA00022443"/>
    </source>
</evidence>
<dbReference type="InterPro" id="IPR041615">
    <property type="entry name" value="Desmoplakin_SH3"/>
</dbReference>
<dbReference type="GO" id="GO:0005886">
    <property type="term" value="C:plasma membrane"/>
    <property type="evidence" value="ECO:0007669"/>
    <property type="project" value="UniProtKB-SubCell"/>
</dbReference>
<dbReference type="PANTHER" id="PTHR23169:SF26">
    <property type="entry name" value="DESMOPLAKIN"/>
    <property type="match status" value="1"/>
</dbReference>
<dbReference type="Pfam" id="PF17902">
    <property type="entry name" value="SH3_10"/>
    <property type="match status" value="1"/>
</dbReference>
<evidence type="ECO:0000256" key="12">
    <source>
        <dbReference type="ARBA" id="ARBA00023054"/>
    </source>
</evidence>
<dbReference type="InterPro" id="IPR018159">
    <property type="entry name" value="Spectrin/alpha-actinin"/>
</dbReference>
<evidence type="ECO:0000256" key="1">
    <source>
        <dbReference type="ARBA" id="ARBA00004236"/>
    </source>
</evidence>
<organism evidence="17 18">
    <name type="scientific">Canis lupus familiaris</name>
    <name type="common">Dog</name>
    <name type="synonym">Canis familiaris</name>
    <dbReference type="NCBI Taxonomy" id="9615"/>
    <lineage>
        <taxon>Eukaryota</taxon>
        <taxon>Metazoa</taxon>
        <taxon>Chordata</taxon>
        <taxon>Craniata</taxon>
        <taxon>Vertebrata</taxon>
        <taxon>Euteleostomi</taxon>
        <taxon>Mammalia</taxon>
        <taxon>Eutheria</taxon>
        <taxon>Laurasiatheria</taxon>
        <taxon>Carnivora</taxon>
        <taxon>Caniformia</taxon>
        <taxon>Canidae</taxon>
        <taxon>Canis</taxon>
    </lineage>
</organism>
<dbReference type="SUPFAM" id="SSF46966">
    <property type="entry name" value="Spectrin repeat"/>
    <property type="match status" value="3"/>
</dbReference>
<comment type="subcellular location">
    <subcellularLocation>
        <location evidence="3">Cell junction</location>
        <location evidence="3">Desmosome</location>
    </subcellularLocation>
    <subcellularLocation>
        <location evidence="1">Cell membrane</location>
    </subcellularLocation>
    <subcellularLocation>
        <location evidence="2">Cytoplasm</location>
    </subcellularLocation>
</comment>
<protein>
    <recommendedName>
        <fullName evidence="16">SH3 domain-containing protein</fullName>
    </recommendedName>
</protein>
<keyword evidence="13" id="KW-0472">Membrane</keyword>
<evidence type="ECO:0000256" key="8">
    <source>
        <dbReference type="ARBA" id="ARBA00022490"/>
    </source>
</evidence>
<feature type="domain" description="SH3" evidence="16">
    <location>
        <begin position="462"/>
        <end position="519"/>
    </location>
</feature>
<evidence type="ECO:0000256" key="14">
    <source>
        <dbReference type="PROSITE-ProRule" id="PRU00192"/>
    </source>
</evidence>
<evidence type="ECO:0000256" key="15">
    <source>
        <dbReference type="SAM" id="Coils"/>
    </source>
</evidence>
<dbReference type="InterPro" id="IPR041573">
    <property type="entry name" value="Desmoplakin_Spectrin-like"/>
</dbReference>
<evidence type="ECO:0000313" key="18">
    <source>
        <dbReference type="Proteomes" id="UP000694429"/>
    </source>
</evidence>
<proteinExistence type="inferred from homology"/>
<feature type="coiled-coil region" evidence="15">
    <location>
        <begin position="977"/>
        <end position="1131"/>
    </location>
</feature>
<evidence type="ECO:0000256" key="2">
    <source>
        <dbReference type="ARBA" id="ARBA00004496"/>
    </source>
</evidence>
<dbReference type="SUPFAM" id="SSF75399">
    <property type="entry name" value="Plakin repeat"/>
    <property type="match status" value="3"/>
</dbReference>
<dbReference type="InterPro" id="IPR001101">
    <property type="entry name" value="Plectin_repeat"/>
</dbReference>
<evidence type="ECO:0000256" key="4">
    <source>
        <dbReference type="ARBA" id="ARBA00009109"/>
    </source>
</evidence>
<evidence type="ECO:0000256" key="7">
    <source>
        <dbReference type="ARBA" id="ARBA00022481"/>
    </source>
</evidence>
<dbReference type="SMART" id="SM00250">
    <property type="entry name" value="PLEC"/>
    <property type="match status" value="13"/>
</dbReference>
<dbReference type="FunFam" id="1.20.58.60:FF:000125">
    <property type="entry name" value="Desmoplakin"/>
    <property type="match status" value="1"/>
</dbReference>
<dbReference type="InterPro" id="IPR001452">
    <property type="entry name" value="SH3_domain"/>
</dbReference>
<feature type="coiled-coil region" evidence="15">
    <location>
        <begin position="415"/>
        <end position="445"/>
    </location>
</feature>
<dbReference type="CDD" id="cd00176">
    <property type="entry name" value="SPEC"/>
    <property type="match status" value="2"/>
</dbReference>
<evidence type="ECO:0000259" key="16">
    <source>
        <dbReference type="PROSITE" id="PS50002"/>
    </source>
</evidence>
<keyword evidence="10" id="KW-0677">Repeat</keyword>
<dbReference type="FunFam" id="1.20.58.60:FF:000123">
    <property type="entry name" value="Desmoplakin a"/>
    <property type="match status" value="1"/>
</dbReference>
<dbReference type="InterPro" id="IPR043197">
    <property type="entry name" value="Plakin"/>
</dbReference>
<reference evidence="17" key="1">
    <citation type="submission" date="2019-03" db="EMBL/GenBank/DDBJ databases">
        <authorList>
            <person name="Warren W.C."/>
            <person name="Johnson G.S."/>
        </authorList>
    </citation>
    <scope>NUCLEOTIDE SEQUENCE [LARGE SCALE GENOMIC DNA]</scope>
    <source>
        <strain evidence="17">Basenji</strain>
    </source>
</reference>
<dbReference type="GO" id="GO:0045104">
    <property type="term" value="P:intermediate filament cytoskeleton organization"/>
    <property type="evidence" value="ECO:0007669"/>
    <property type="project" value="InterPro"/>
</dbReference>
<dbReference type="Pfam" id="PF00681">
    <property type="entry name" value="Plectin"/>
    <property type="match status" value="5"/>
</dbReference>
<evidence type="ECO:0000256" key="10">
    <source>
        <dbReference type="ARBA" id="ARBA00022737"/>
    </source>
</evidence>
<dbReference type="PROSITE" id="PS50002">
    <property type="entry name" value="SH3"/>
    <property type="match status" value="1"/>
</dbReference>
<dbReference type="FunFam" id="3.30.160.780:FF:000001">
    <property type="entry name" value="Plectin a"/>
    <property type="match status" value="1"/>
</dbReference>
<keyword evidence="8" id="KW-0963">Cytoplasm</keyword>
<dbReference type="Gene3D" id="1.20.58.60">
    <property type="match status" value="2"/>
</dbReference>
<dbReference type="GO" id="GO:0005856">
    <property type="term" value="C:cytoskeleton"/>
    <property type="evidence" value="ECO:0007669"/>
    <property type="project" value="InterPro"/>
</dbReference>
<dbReference type="Gene3D" id="1.20.58.1060">
    <property type="match status" value="1"/>
</dbReference>
<dbReference type="FunFam" id="3.90.1290.10:FF:000001">
    <property type="entry name" value="Plectin a"/>
    <property type="match status" value="2"/>
</dbReference>
<dbReference type="Gene3D" id="2.30.30.40">
    <property type="entry name" value="SH3 Domains"/>
    <property type="match status" value="1"/>
</dbReference>
<dbReference type="Ensembl" id="ENSCAFT00030022899.1">
    <property type="protein sequence ID" value="ENSCAFP00030019978.1"/>
    <property type="gene ID" value="ENSCAFG00030012373.1"/>
</dbReference>
<evidence type="ECO:0000256" key="13">
    <source>
        <dbReference type="ARBA" id="ARBA00023136"/>
    </source>
</evidence>
<dbReference type="GO" id="GO:0030057">
    <property type="term" value="C:desmosome"/>
    <property type="evidence" value="ECO:0007669"/>
    <property type="project" value="UniProtKB-SubCell"/>
</dbReference>
<evidence type="ECO:0000256" key="6">
    <source>
        <dbReference type="ARBA" id="ARBA00022475"/>
    </source>
</evidence>
<keyword evidence="5 14" id="KW-0728">SH3 domain</keyword>
<dbReference type="InterPro" id="IPR035915">
    <property type="entry name" value="Plakin_repeat_sf"/>
</dbReference>
<sequence length="1777" mass="204662">MSCNGGSHPRINTLGRMTRAESGPDLRYEATCGGGGGGGGTSRMYYSRRCTVTDQTSDGYCQTGTMSRHQNQNTIQELLQNCSDCLMRAELIVQPELKYGDGIQLSRSRELDECFAQANDQMEITDSLIREMRQMGQPCDAYQKRLLQLQEQMRALYKAISVPRVRRASSKGGGGYTCQSGSGWDEFTKRLTSECLGWMRQQRAEMDMVAWGVDLASVEQHINSHRSIHNAIGDYRWQLDKIKADLREKSAIYQLEEEYENLLKASFERMDHLRQLQNIIQATSREIMWINDCEEEELLYDWSDRNTNIAQKQEAFSIRMSQLEVKEKELNKLKQESDQLVLNQHPASDKIEAYMDTLQTQWSWILQITKCIDVHLKENAAYFQFFEEAQSTEAYLKGLQDSIRKKYPCDKNMPLQRLLEQIKELEKEREKILEYKRQVQNLVNKSKKIVQLKPRNPDYRSNKPIILRALCDYKQDQKIVHKGDECILKDNNERSKWYVTGPGGVDMLVPSVGLIIPPPNPLAVDLSCKIEQYYEAILALWNQLYINMTIAKLKTMRQEDYMKTISDLELHYQEFIRNSQGSEMFGDDDKRKMQSQFTDAQKHYQTLVIQLPGHPQHQTVTTTEITHSSCQDVNHNKVIETNRESDKQETWMLMELQKVRRQMELCEGRMTLKNLLLADQGSTHHITVKINELKSVQNDSQAIAEVLNQLKDMLANFRGSEKYCYLQNEVFGLFQKLENINGVTDGYLNSLCTVRALLQAILQTEDMLKVYEARLTEEETVYLDLDKVEAYRCGLKKIKNDLNLKKSLLATMKTELQKAQQIHSQTSQQYPLYDLDLGKFSDKVTQLTDRWQKIDKQIDYRLWDLEKQIKQLRNYRDNYQAFCKWLYDAKRRQDSLESMKFGDSNTVMRFLNEQKNLHNEICGKRDKSEEVQKIAELCANSIKDYELQLASYTSGLETLLNIPIKRTMVQSPSGVILQEASNRIQESKNQCTQVVQERESLLVKIKVLEQDKSRLQRLEDELTRLKATLEAESRVKQRLECEKQQIQNDLNQWKTQYSRKEETIRKIESEREKSEREKNSFRSEIERLQAEIKRIEERYRRKLEDSTRETQSQLETERSRLQREIDKLKQRPYGSHRETQTEYEWTVDSSKLVFDGLRKKVTAMQLYECQLIDKTTLDKLLKGKKSVEEVASEIQPFLRGAGAIAGASASPKEKYSLVEAKRKKLITPESTVMLLEAQAATGGIIDPHRNEKLTVDNAIARDLIDFDDRQQIYTAEKAVTGFDDPFSGKTVSVSEAIKKNLIDRETGMRLLEAQIASGGVVDPVNSVFLPKDVALARGLIDRDLYRSLNDPRDSQKNFVDPVTKKKVSYMQLRERCRIEPHTGLLLLSVQKRSMSFQGIRQQVTVSELVDSGILRPSTVNELESGQISYDEVGERIKDFLQGSSCIAGIYNETTKQKLGIYEAMKIGLVRPGTALELLEAQAATGFIVDPVSNLRLPVEEAYKRGLVGIEFKEKLLSAERAVTGYNDPETGNIISLFQAMNKELIEKGHGIRLLEAQIATGGIIDPKESHRLPVDMAYKRGYFNEELSEILSDPSDDTKGFFDPNTEENLTYLQLKERCIKDDETGLCLLPLKEKKKEVQTSQKNTLRKRRVVIVDPETNKEMSVQEAYKKGLIDYETFKELCEQECEWEEITITGSDGSTRVVLVDRKTGSQYDIQDAIDKGLIDRKFFDQYRSGSLSLTQFADMISLKNGIGNSRWQLVLVASAMMFLATPDTSP</sequence>
<dbReference type="PANTHER" id="PTHR23169">
    <property type="entry name" value="ENVOPLAKIN"/>
    <property type="match status" value="1"/>
</dbReference>
<evidence type="ECO:0000256" key="3">
    <source>
        <dbReference type="ARBA" id="ARBA00004568"/>
    </source>
</evidence>
<comment type="similarity">
    <text evidence="4">Belongs to the plakin or cytolinker family.</text>
</comment>
<dbReference type="Proteomes" id="UP000694429">
    <property type="component" value="Chromosome 35"/>
</dbReference>
<dbReference type="GO" id="GO:0005737">
    <property type="term" value="C:cytoplasm"/>
    <property type="evidence" value="ECO:0007669"/>
    <property type="project" value="UniProtKB-SubCell"/>
</dbReference>
<dbReference type="Pfam" id="PF21019">
    <property type="entry name" value="Spectrin_3"/>
    <property type="match status" value="1"/>
</dbReference>
<keyword evidence="12 15" id="KW-0175">Coiled coil</keyword>
<dbReference type="Pfam" id="PF18373">
    <property type="entry name" value="Spectrin_2"/>
    <property type="match status" value="1"/>
</dbReference>
<evidence type="ECO:0000256" key="9">
    <source>
        <dbReference type="ARBA" id="ARBA00022553"/>
    </source>
</evidence>
<reference evidence="17" key="2">
    <citation type="submission" date="2025-08" db="UniProtKB">
        <authorList>
            <consortium name="Ensembl"/>
        </authorList>
    </citation>
    <scope>IDENTIFICATION</scope>
</reference>
<dbReference type="FunFam" id="2.30.30.40:FF:000102">
    <property type="entry name" value="Desmoplakin a"/>
    <property type="match status" value="1"/>
</dbReference>
<evidence type="ECO:0000256" key="11">
    <source>
        <dbReference type="ARBA" id="ARBA00022949"/>
    </source>
</evidence>
<keyword evidence="11" id="KW-0965">Cell junction</keyword>
<evidence type="ECO:0000313" key="17">
    <source>
        <dbReference type="Ensembl" id="ENSCAFP00030019978.1"/>
    </source>
</evidence>